<dbReference type="EMBL" id="CAVMJV010000082">
    <property type="protein sequence ID" value="CAK5090432.1"/>
    <property type="molecule type" value="Genomic_DNA"/>
</dbReference>
<sequence>MIRCPVAPLSVFMSSTPHFCLDPLEFNCHFRFSLLIPFIRASRGVFASKSSLAVSNPSDSRFANSEILTKRRPL</sequence>
<keyword evidence="2" id="KW-1185">Reference proteome</keyword>
<accession>A0ACB1AFX8</accession>
<organism evidence="1 2">
    <name type="scientific">Meloidogyne enterolobii</name>
    <name type="common">Root-knot nematode worm</name>
    <name type="synonym">Meloidogyne mayaguensis</name>
    <dbReference type="NCBI Taxonomy" id="390850"/>
    <lineage>
        <taxon>Eukaryota</taxon>
        <taxon>Metazoa</taxon>
        <taxon>Ecdysozoa</taxon>
        <taxon>Nematoda</taxon>
        <taxon>Chromadorea</taxon>
        <taxon>Rhabditida</taxon>
        <taxon>Tylenchina</taxon>
        <taxon>Tylenchomorpha</taxon>
        <taxon>Tylenchoidea</taxon>
        <taxon>Meloidogynidae</taxon>
        <taxon>Meloidogyninae</taxon>
        <taxon>Meloidogyne</taxon>
    </lineage>
</organism>
<reference evidence="1" key="1">
    <citation type="submission" date="2023-11" db="EMBL/GenBank/DDBJ databases">
        <authorList>
            <person name="Poullet M."/>
        </authorList>
    </citation>
    <scope>NUCLEOTIDE SEQUENCE</scope>
    <source>
        <strain evidence="1">E1834</strain>
    </source>
</reference>
<evidence type="ECO:0000313" key="2">
    <source>
        <dbReference type="Proteomes" id="UP001497535"/>
    </source>
</evidence>
<gene>
    <name evidence="1" type="ORF">MENTE1834_LOCUS38217</name>
</gene>
<name>A0ACB1AFX8_MELEN</name>
<protein>
    <submittedName>
        <fullName evidence="1">Uncharacterized protein</fullName>
    </submittedName>
</protein>
<evidence type="ECO:0000313" key="1">
    <source>
        <dbReference type="EMBL" id="CAK5090432.1"/>
    </source>
</evidence>
<proteinExistence type="predicted"/>
<comment type="caution">
    <text evidence="1">The sequence shown here is derived from an EMBL/GenBank/DDBJ whole genome shotgun (WGS) entry which is preliminary data.</text>
</comment>
<dbReference type="Proteomes" id="UP001497535">
    <property type="component" value="Unassembled WGS sequence"/>
</dbReference>